<proteinExistence type="predicted"/>
<keyword evidence="2" id="KW-0132">Cell division</keyword>
<keyword evidence="2" id="KW-0131">Cell cycle</keyword>
<evidence type="ECO:0000313" key="2">
    <source>
        <dbReference type="EMBL" id="MRX48080.1"/>
    </source>
</evidence>
<accession>A0A7K0FS09</accession>
<dbReference type="EMBL" id="WKJI01000003">
    <property type="protein sequence ID" value="MRX48080.1"/>
    <property type="molecule type" value="Genomic_DNA"/>
</dbReference>
<keyword evidence="1" id="KW-1133">Transmembrane helix</keyword>
<feature type="transmembrane region" description="Helical" evidence="1">
    <location>
        <begin position="9"/>
        <end position="30"/>
    </location>
</feature>
<reference evidence="2 3" key="1">
    <citation type="submission" date="2019-11" db="EMBL/GenBank/DDBJ databases">
        <authorList>
            <person name="Cheng Q."/>
            <person name="Yang Z."/>
        </authorList>
    </citation>
    <scope>NUCLEOTIDE SEQUENCE [LARGE SCALE GENOMIC DNA]</scope>
    <source>
        <strain evidence="2 3">HX-22-1</strain>
    </source>
</reference>
<protein>
    <submittedName>
        <fullName evidence="2">Cell division protein FtsQ</fullName>
    </submittedName>
</protein>
<evidence type="ECO:0000256" key="1">
    <source>
        <dbReference type="SAM" id="Phobius"/>
    </source>
</evidence>
<keyword evidence="3" id="KW-1185">Reference proteome</keyword>
<dbReference type="RefSeq" id="WP_154288179.1">
    <property type="nucleotide sequence ID" value="NZ_WKJI01000003.1"/>
</dbReference>
<dbReference type="AlphaFoldDB" id="A0A7K0FS09"/>
<dbReference type="Proteomes" id="UP000462931">
    <property type="component" value="Unassembled WGS sequence"/>
</dbReference>
<keyword evidence="1" id="KW-0472">Membrane</keyword>
<dbReference type="GO" id="GO:0051301">
    <property type="term" value="P:cell division"/>
    <property type="evidence" value="ECO:0007669"/>
    <property type="project" value="UniProtKB-KW"/>
</dbReference>
<organism evidence="2 3">
    <name type="scientific">Pedobacter puniceum</name>
    <dbReference type="NCBI Taxonomy" id="2666136"/>
    <lineage>
        <taxon>Bacteria</taxon>
        <taxon>Pseudomonadati</taxon>
        <taxon>Bacteroidota</taxon>
        <taxon>Sphingobacteriia</taxon>
        <taxon>Sphingobacteriales</taxon>
        <taxon>Sphingobacteriaceae</taxon>
        <taxon>Pedobacter</taxon>
    </lineage>
</organism>
<gene>
    <name evidence="2" type="ORF">GJJ64_12845</name>
</gene>
<comment type="caution">
    <text evidence="2">The sequence shown here is derived from an EMBL/GenBank/DDBJ whole genome shotgun (WGS) entry which is preliminary data.</text>
</comment>
<sequence length="292" mass="33431">MLKKIKWKLVGAIFLWLISLSGLVVLMSFIETKKVETVCREVKVILPGNQYFIERAEVDEILASKNGLLVGRRLDNIDLQSLEDRLQANPFIEYANVFADMNGVIHANIRQRVPILRMLNIAGQDYYIDQNGLKIPLSEHFTARVLAANGMILEGFSGKIDTLRTALAKDLFKVAVHIAKDSLWNEQFVQLYVNDKKEIELVPRVGKQKIIFGDGNDIEDKFKRLLVFYKKAIPYVGWDTYSSVSLKFKGQIVCQKSDSTILRTQIEQQQLRDSLRKEEIKEIAKDSIQNTL</sequence>
<keyword evidence="1" id="KW-0812">Transmembrane</keyword>
<evidence type="ECO:0000313" key="3">
    <source>
        <dbReference type="Proteomes" id="UP000462931"/>
    </source>
</evidence>
<name>A0A7K0FS09_9SPHI</name>